<dbReference type="InterPro" id="IPR036249">
    <property type="entry name" value="Thioredoxin-like_sf"/>
</dbReference>
<dbReference type="SFLD" id="SFLDG00358">
    <property type="entry name" value="Main_(cytGST)"/>
    <property type="match status" value="1"/>
</dbReference>
<dbReference type="PANTHER" id="PTHR44051:SF8">
    <property type="entry name" value="GLUTATHIONE S-TRANSFERASE GSTA"/>
    <property type="match status" value="1"/>
</dbReference>
<name>A0A0L0FG81_9EUKA</name>
<dbReference type="EMBL" id="KQ243886">
    <property type="protein sequence ID" value="KNC75048.1"/>
    <property type="molecule type" value="Genomic_DNA"/>
</dbReference>
<dbReference type="SUPFAM" id="SSF47616">
    <property type="entry name" value="GST C-terminal domain-like"/>
    <property type="match status" value="1"/>
</dbReference>
<comment type="similarity">
    <text evidence="1">Belongs to the GST superfamily.</text>
</comment>
<evidence type="ECO:0000259" key="2">
    <source>
        <dbReference type="PROSITE" id="PS50404"/>
    </source>
</evidence>
<dbReference type="GeneID" id="25912922"/>
<dbReference type="Pfam" id="PF13409">
    <property type="entry name" value="GST_N_2"/>
    <property type="match status" value="1"/>
</dbReference>
<dbReference type="InterPro" id="IPR036282">
    <property type="entry name" value="Glutathione-S-Trfase_C_sf"/>
</dbReference>
<dbReference type="Proteomes" id="UP000054560">
    <property type="component" value="Unassembled WGS sequence"/>
</dbReference>
<sequence>MTDWTPPSKIEDLYKNADGNKFASINAPTAGARDDVELPKGESPIQLYSLATPNGIKASIMLEELSEAGVLKYDAHKIDISKGEQFHKGFVDINPNSKIPCMLDGEGPDGKPIHLFESASIVLYLAEKYNMFLPSDPRLKAEVMNWIFWQMAGQGPMTGNFGHFMVYAPADKGAARDYGVARYGMEVQRLSDVLEKHLAGLWKIPPFNPEHTHFGLSV</sequence>
<dbReference type="InterPro" id="IPR040079">
    <property type="entry name" value="Glutathione_S-Trfase"/>
</dbReference>
<dbReference type="RefSeq" id="XP_014148950.1">
    <property type="nucleotide sequence ID" value="XM_014293475.1"/>
</dbReference>
<dbReference type="PANTHER" id="PTHR44051">
    <property type="entry name" value="GLUTATHIONE S-TRANSFERASE-RELATED"/>
    <property type="match status" value="1"/>
</dbReference>
<evidence type="ECO:0000256" key="1">
    <source>
        <dbReference type="ARBA" id="ARBA00007409"/>
    </source>
</evidence>
<dbReference type="SUPFAM" id="SSF52833">
    <property type="entry name" value="Thioredoxin-like"/>
    <property type="match status" value="1"/>
</dbReference>
<organism evidence="3 4">
    <name type="scientific">Sphaeroforma arctica JP610</name>
    <dbReference type="NCBI Taxonomy" id="667725"/>
    <lineage>
        <taxon>Eukaryota</taxon>
        <taxon>Ichthyosporea</taxon>
        <taxon>Ichthyophonida</taxon>
        <taxon>Sphaeroforma</taxon>
    </lineage>
</organism>
<dbReference type="PROSITE" id="PS50404">
    <property type="entry name" value="GST_NTER"/>
    <property type="match status" value="1"/>
</dbReference>
<dbReference type="OrthoDB" id="422574at2759"/>
<dbReference type="Gene3D" id="3.40.30.10">
    <property type="entry name" value="Glutaredoxin"/>
    <property type="match status" value="1"/>
</dbReference>
<dbReference type="InterPro" id="IPR004045">
    <property type="entry name" value="Glutathione_S-Trfase_N"/>
</dbReference>
<dbReference type="CDD" id="cd03048">
    <property type="entry name" value="GST_N_Ure2p_like"/>
    <property type="match status" value="1"/>
</dbReference>
<protein>
    <recommendedName>
        <fullName evidence="2">GST N-terminal domain-containing protein</fullName>
    </recommendedName>
</protein>
<evidence type="ECO:0000313" key="4">
    <source>
        <dbReference type="Proteomes" id="UP000054560"/>
    </source>
</evidence>
<dbReference type="STRING" id="667725.A0A0L0FG81"/>
<reference evidence="3 4" key="1">
    <citation type="submission" date="2011-02" db="EMBL/GenBank/DDBJ databases">
        <title>The Genome Sequence of Sphaeroforma arctica JP610.</title>
        <authorList>
            <consortium name="The Broad Institute Genome Sequencing Platform"/>
            <person name="Russ C."/>
            <person name="Cuomo C."/>
            <person name="Young S.K."/>
            <person name="Zeng Q."/>
            <person name="Gargeya S."/>
            <person name="Alvarado L."/>
            <person name="Berlin A."/>
            <person name="Chapman S.B."/>
            <person name="Chen Z."/>
            <person name="Freedman E."/>
            <person name="Gellesch M."/>
            <person name="Goldberg J."/>
            <person name="Griggs A."/>
            <person name="Gujja S."/>
            <person name="Heilman E."/>
            <person name="Heiman D."/>
            <person name="Howarth C."/>
            <person name="Mehta T."/>
            <person name="Neiman D."/>
            <person name="Pearson M."/>
            <person name="Roberts A."/>
            <person name="Saif S."/>
            <person name="Shea T."/>
            <person name="Shenoy N."/>
            <person name="Sisk P."/>
            <person name="Stolte C."/>
            <person name="Sykes S."/>
            <person name="White J."/>
            <person name="Yandava C."/>
            <person name="Burger G."/>
            <person name="Gray M.W."/>
            <person name="Holland P.W.H."/>
            <person name="King N."/>
            <person name="Lang F.B.F."/>
            <person name="Roger A.J."/>
            <person name="Ruiz-Trillo I."/>
            <person name="Haas B."/>
            <person name="Nusbaum C."/>
            <person name="Birren B."/>
        </authorList>
    </citation>
    <scope>NUCLEOTIDE SEQUENCE [LARGE SCALE GENOMIC DNA]</scope>
    <source>
        <strain evidence="3 4">JP610</strain>
    </source>
</reference>
<proteinExistence type="inferred from homology"/>
<keyword evidence="4" id="KW-1185">Reference proteome</keyword>
<feature type="domain" description="GST N-terminal" evidence="2">
    <location>
        <begin position="46"/>
        <end position="133"/>
    </location>
</feature>
<dbReference type="AlphaFoldDB" id="A0A0L0FG81"/>
<dbReference type="Gene3D" id="1.20.1050.10">
    <property type="match status" value="1"/>
</dbReference>
<evidence type="ECO:0000313" key="3">
    <source>
        <dbReference type="EMBL" id="KNC75048.1"/>
    </source>
</evidence>
<dbReference type="SFLD" id="SFLDS00019">
    <property type="entry name" value="Glutathione_Transferase_(cytos"/>
    <property type="match status" value="1"/>
</dbReference>
<gene>
    <name evidence="3" type="ORF">SARC_12418</name>
</gene>
<accession>A0A0L0FG81</accession>
<dbReference type="eggNOG" id="KOG0867">
    <property type="taxonomic scope" value="Eukaryota"/>
</dbReference>